<organism evidence="1 2">
    <name type="scientific">Candidatus Weimeria bifida</name>
    <dbReference type="NCBI Taxonomy" id="2599074"/>
    <lineage>
        <taxon>Bacteria</taxon>
        <taxon>Bacillati</taxon>
        <taxon>Bacillota</taxon>
        <taxon>Clostridia</taxon>
        <taxon>Lachnospirales</taxon>
        <taxon>Lachnospiraceae</taxon>
        <taxon>Candidatus Weimeria</taxon>
    </lineage>
</organism>
<reference evidence="1" key="1">
    <citation type="journal article" date="2020" name="Appl. Environ. Microbiol.">
        <title>Medium-Chain Fatty Acid Synthesis by 'Candidatus Weimeria bifida' gen. nov., sp. nov., and 'Candidatus Pseudoramibacter fermentans' sp. nov.</title>
        <authorList>
            <person name="Scarborough M.J."/>
            <person name="Myers K.S."/>
            <person name="Donohue T.J."/>
            <person name="Noguera D.R."/>
        </authorList>
    </citation>
    <scope>NUCLEOTIDE SEQUENCE</scope>
    <source>
        <strain evidence="1">LCO1.1</strain>
    </source>
</reference>
<name>A0A6N7J3P3_9FIRM</name>
<evidence type="ECO:0000313" key="2">
    <source>
        <dbReference type="Proteomes" id="UP000460257"/>
    </source>
</evidence>
<dbReference type="EMBL" id="VOGC01000009">
    <property type="protein sequence ID" value="MQN02230.1"/>
    <property type="molecule type" value="Genomic_DNA"/>
</dbReference>
<evidence type="ECO:0000313" key="1">
    <source>
        <dbReference type="EMBL" id="MQN02230.1"/>
    </source>
</evidence>
<evidence type="ECO:0008006" key="3">
    <source>
        <dbReference type="Google" id="ProtNLM"/>
    </source>
</evidence>
<gene>
    <name evidence="1" type="ORF">FRC54_10165</name>
</gene>
<comment type="caution">
    <text evidence="1">The sequence shown here is derived from an EMBL/GenBank/DDBJ whole genome shotgun (WGS) entry which is preliminary data.</text>
</comment>
<accession>A0A6N7J3P3</accession>
<dbReference type="AlphaFoldDB" id="A0A6N7J3P3"/>
<dbReference type="Proteomes" id="UP000460257">
    <property type="component" value="Unassembled WGS sequence"/>
</dbReference>
<proteinExistence type="predicted"/>
<dbReference type="NCBIfam" id="NF038110">
    <property type="entry name" value="Lys_methyl_FliB"/>
    <property type="match status" value="1"/>
</dbReference>
<keyword evidence="2" id="KW-1185">Reference proteome</keyword>
<protein>
    <recommendedName>
        <fullName evidence="3">FliB family protein</fullName>
    </recommendedName>
</protein>
<sequence>MLYRKQIDFDKFKCIADKCPKSCCEGWQIMIDDKSLKKYRKYSGPFEDRFREGVDFKNSCFRQHGRCCSMLAVSGLCDLQSFLGEGALCNTCRLFPRHIEEFPDIREYSLSLSCPEVVRMMLESKADFSFEEREDDREDSQDYDGFDYFLYDKLVFARDWMLSIAKKKDIPFEKRLDMISQASFRLQELFDEGNIAGMDDVSYETLKDPGDDLRHGFIFSYDYMMRSFELLESLEVMESSWTETINSTSEFWSEASEDKWREVMFSADTFTFEKILESLLFVYFCGSIYDGEIYARAMIAVMSVRWIKMISAANTEIPLNEVIYLYSREVEHSDININALISYFESELP</sequence>